<gene>
    <name evidence="1" type="ORF">B0J11DRAFT_331850</name>
</gene>
<sequence>MVRLFVPSGDGQHAVVPRQPYPLPASPETHAIPKYACIGAAVWTGLQSIVRGNVTGAFVRTTAILTPLLIANQSVQSFVEKQAVAEVFKNSGIRPQPWKLIRFEEPLNLDSWALGGAIVGLCIAARGKSLPGVLGWDRYIGASAIGWAVGSSAGAAYFKSISPGGEWAKAILVNEARRRDYVDATTNSDFWGPIENSQSFPRIFTLYSSPWRK</sequence>
<accession>A0A9P9DSA1</accession>
<evidence type="ECO:0000313" key="2">
    <source>
        <dbReference type="Proteomes" id="UP000700596"/>
    </source>
</evidence>
<dbReference type="Proteomes" id="UP000700596">
    <property type="component" value="Unassembled WGS sequence"/>
</dbReference>
<name>A0A9P9DSA1_9PLEO</name>
<protein>
    <submittedName>
        <fullName evidence="1">Uncharacterized protein</fullName>
    </submittedName>
</protein>
<dbReference type="OrthoDB" id="3915128at2759"/>
<reference evidence="1" key="1">
    <citation type="journal article" date="2021" name="Nat. Commun.">
        <title>Genetic determinants of endophytism in the Arabidopsis root mycobiome.</title>
        <authorList>
            <person name="Mesny F."/>
            <person name="Miyauchi S."/>
            <person name="Thiergart T."/>
            <person name="Pickel B."/>
            <person name="Atanasova L."/>
            <person name="Karlsson M."/>
            <person name="Huettel B."/>
            <person name="Barry K.W."/>
            <person name="Haridas S."/>
            <person name="Chen C."/>
            <person name="Bauer D."/>
            <person name="Andreopoulos W."/>
            <person name="Pangilinan J."/>
            <person name="LaButti K."/>
            <person name="Riley R."/>
            <person name="Lipzen A."/>
            <person name="Clum A."/>
            <person name="Drula E."/>
            <person name="Henrissat B."/>
            <person name="Kohler A."/>
            <person name="Grigoriev I.V."/>
            <person name="Martin F.M."/>
            <person name="Hacquard S."/>
        </authorList>
    </citation>
    <scope>NUCLEOTIDE SEQUENCE</scope>
    <source>
        <strain evidence="1">MPI-CAGE-CH-0243</strain>
    </source>
</reference>
<dbReference type="AlphaFoldDB" id="A0A9P9DSA1"/>
<keyword evidence="2" id="KW-1185">Reference proteome</keyword>
<proteinExistence type="predicted"/>
<dbReference type="EMBL" id="JAGMWT010000008">
    <property type="protein sequence ID" value="KAH7124147.1"/>
    <property type="molecule type" value="Genomic_DNA"/>
</dbReference>
<evidence type="ECO:0000313" key="1">
    <source>
        <dbReference type="EMBL" id="KAH7124147.1"/>
    </source>
</evidence>
<comment type="caution">
    <text evidence="1">The sequence shown here is derived from an EMBL/GenBank/DDBJ whole genome shotgun (WGS) entry which is preliminary data.</text>
</comment>
<organism evidence="1 2">
    <name type="scientific">Dendryphion nanum</name>
    <dbReference type="NCBI Taxonomy" id="256645"/>
    <lineage>
        <taxon>Eukaryota</taxon>
        <taxon>Fungi</taxon>
        <taxon>Dikarya</taxon>
        <taxon>Ascomycota</taxon>
        <taxon>Pezizomycotina</taxon>
        <taxon>Dothideomycetes</taxon>
        <taxon>Pleosporomycetidae</taxon>
        <taxon>Pleosporales</taxon>
        <taxon>Torulaceae</taxon>
        <taxon>Dendryphion</taxon>
    </lineage>
</organism>